<reference evidence="1 2" key="1">
    <citation type="submission" date="2020-12" db="EMBL/GenBank/DDBJ databases">
        <title>Metabolic potential, ecology and presence of endohyphal bacteria is reflected in genomic diversity of Mucoromycotina.</title>
        <authorList>
            <person name="Muszewska A."/>
            <person name="Okrasinska A."/>
            <person name="Steczkiewicz K."/>
            <person name="Drgas O."/>
            <person name="Orlowska M."/>
            <person name="Perlinska-Lenart U."/>
            <person name="Aleksandrzak-Piekarczyk T."/>
            <person name="Szatraj K."/>
            <person name="Zielenkiewicz U."/>
            <person name="Pilsyk S."/>
            <person name="Malc E."/>
            <person name="Mieczkowski P."/>
            <person name="Kruszewska J.S."/>
            <person name="Biernat P."/>
            <person name="Pawlowska J."/>
        </authorList>
    </citation>
    <scope>NUCLEOTIDE SEQUENCE [LARGE SCALE GENOMIC DNA]</scope>
    <source>
        <strain evidence="1 2">CBS 142.35</strain>
    </source>
</reference>
<comment type="caution">
    <text evidence="1">The sequence shown here is derived from an EMBL/GenBank/DDBJ whole genome shotgun (WGS) entry which is preliminary data.</text>
</comment>
<keyword evidence="2" id="KW-1185">Reference proteome</keyword>
<protein>
    <submittedName>
        <fullName evidence="1">Uncharacterized protein</fullName>
    </submittedName>
</protein>
<sequence length="146" mass="16159">MLDPSNTVIPGYSFNDFSYSQSQLIYLTQLFDDISSTLSGLHKYLVDKTASSIILHRNFNRSKRVSPARAVIPSQRGVSIAILGAICELGIINVSLRKPPSVQSNKKRKQNDGTTLLDACIGTRTEHFIELSNQSIACLAEQRGYK</sequence>
<dbReference type="OrthoDB" id="2216069at2759"/>
<proteinExistence type="predicted"/>
<evidence type="ECO:0000313" key="2">
    <source>
        <dbReference type="Proteomes" id="UP000646827"/>
    </source>
</evidence>
<dbReference type="AlphaFoldDB" id="A0A8H7S1Q6"/>
<name>A0A8H7S1Q6_9FUNG</name>
<accession>A0A8H7S1Q6</accession>
<organism evidence="1 2">
    <name type="scientific">Circinella minor</name>
    <dbReference type="NCBI Taxonomy" id="1195481"/>
    <lineage>
        <taxon>Eukaryota</taxon>
        <taxon>Fungi</taxon>
        <taxon>Fungi incertae sedis</taxon>
        <taxon>Mucoromycota</taxon>
        <taxon>Mucoromycotina</taxon>
        <taxon>Mucoromycetes</taxon>
        <taxon>Mucorales</taxon>
        <taxon>Lichtheimiaceae</taxon>
        <taxon>Circinella</taxon>
    </lineage>
</organism>
<gene>
    <name evidence="1" type="ORF">INT45_012388</name>
</gene>
<evidence type="ECO:0000313" key="1">
    <source>
        <dbReference type="EMBL" id="KAG2221267.1"/>
    </source>
</evidence>
<dbReference type="Proteomes" id="UP000646827">
    <property type="component" value="Unassembled WGS sequence"/>
</dbReference>
<dbReference type="EMBL" id="JAEPRB010000114">
    <property type="protein sequence ID" value="KAG2221267.1"/>
    <property type="molecule type" value="Genomic_DNA"/>
</dbReference>